<dbReference type="GO" id="GO:0004252">
    <property type="term" value="F:serine-type endopeptidase activity"/>
    <property type="evidence" value="ECO:0007669"/>
    <property type="project" value="TreeGrafter"/>
</dbReference>
<evidence type="ECO:0000256" key="3">
    <source>
        <dbReference type="ARBA" id="ARBA00010040"/>
    </source>
</evidence>
<dbReference type="SUPFAM" id="SSF53474">
    <property type="entry name" value="alpha/beta-Hydrolases"/>
    <property type="match status" value="1"/>
</dbReference>
<dbReference type="Pfam" id="PF19283">
    <property type="entry name" value="APEH_N"/>
    <property type="match status" value="1"/>
</dbReference>
<organism evidence="11 12">
    <name type="scientific">Cepphus grylle</name>
    <name type="common">Black guillemot</name>
    <name type="synonym">Alca grylle</name>
    <dbReference type="NCBI Taxonomy" id="28697"/>
    <lineage>
        <taxon>Eukaryota</taxon>
        <taxon>Metazoa</taxon>
        <taxon>Chordata</taxon>
        <taxon>Craniata</taxon>
        <taxon>Vertebrata</taxon>
        <taxon>Euteleostomi</taxon>
        <taxon>Archelosauria</taxon>
        <taxon>Archosauria</taxon>
        <taxon>Dinosauria</taxon>
        <taxon>Saurischia</taxon>
        <taxon>Theropoda</taxon>
        <taxon>Coelurosauria</taxon>
        <taxon>Aves</taxon>
        <taxon>Neognathae</taxon>
        <taxon>Neoaves</taxon>
        <taxon>Charadriiformes</taxon>
        <taxon>Alcidae</taxon>
        <taxon>Cepphus</taxon>
    </lineage>
</organism>
<evidence type="ECO:0000256" key="4">
    <source>
        <dbReference type="ARBA" id="ARBA00011881"/>
    </source>
</evidence>
<comment type="caution">
    <text evidence="11">The sequence shown here is derived from an EMBL/GenBank/DDBJ whole genome shotgun (WGS) entry which is preliminary data.</text>
</comment>
<dbReference type="GO" id="GO:0006508">
    <property type="term" value="P:proteolysis"/>
    <property type="evidence" value="ECO:0007669"/>
    <property type="project" value="InterPro"/>
</dbReference>
<evidence type="ECO:0000313" key="12">
    <source>
        <dbReference type="Proteomes" id="UP000578766"/>
    </source>
</evidence>
<dbReference type="PANTHER" id="PTHR42776">
    <property type="entry name" value="SERINE PEPTIDASE S9 FAMILY MEMBER"/>
    <property type="match status" value="1"/>
</dbReference>
<keyword evidence="12" id="KW-1185">Reference proteome</keyword>
<dbReference type="AlphaFoldDB" id="A0A7L3RZB4"/>
<sequence length="628" mass="67762">ESPSGALKAVLRKVPGKEKKEEKQFLEIWDQNCKVKSIDLTALDKHGTVYDDGPFACLAWSHSETRLLYVAEKSRPKPRPPCPWDVPGAGRPAEEDEEVGATCPDEQFVYWEDWGEALGTRSVPVLCVLDLEGSSISVLEGIPEHLSPGQALWSPNDCGVVFVGWWHEPFRLGLSACSNRRAAGGALGPGDPWGDDPLLPTELLSSEHRAACSPQLSPDGRRLLYLEGGLGGPHRQCLRLRMVSRALQAPATAVPPCAAGRSATLAAFAGLYREVLPPRCWAADSRRAVLGTPQRSRTCPSEYLRAPVYSLSPGSPEGCWELLTLQWDLLVATCSAPHRPPSLVVAVLPPAGQELPLCWVLVEDTPTVPGVTWKTLTIQPPCSGQSPATHSTQAFEALLLSPSDGKAPHPLVVCPHGGPHTVFDARWRPSMAALCQLGFAVLLVNYRGSLGFGQASISSLLSHVGEQDVADTQLAVDQALCSEPLDPHRLALLAGSHGAFIALHLLAREPERYRACALRSPVSNLPALLGTSDIPDWGRMGEGCLVLDTGHPLLAVPQVQTPVLLCVGARDRRVSPTQALELYRVLRARGVPARLLWYPEGGHALAGVETEASVFGNCARWLLWHLAR</sequence>
<feature type="domain" description="Peptidase S9 prolyl oligopeptidase catalytic" evidence="9">
    <location>
        <begin position="431"/>
        <end position="626"/>
    </location>
</feature>
<dbReference type="PANTHER" id="PTHR42776:SF4">
    <property type="entry name" value="ACYLAMINO-ACID-RELEASING ENZYME"/>
    <property type="match status" value="1"/>
</dbReference>
<keyword evidence="7" id="KW-0378">Hydrolase</keyword>
<comment type="subcellular location">
    <subcellularLocation>
        <location evidence="2">Cytoplasm</location>
    </subcellularLocation>
</comment>
<protein>
    <recommendedName>
        <fullName evidence="5">acylaminoacyl-peptidase</fullName>
        <ecNumber evidence="5">3.4.19.1</ecNumber>
    </recommendedName>
</protein>
<evidence type="ECO:0000313" key="11">
    <source>
        <dbReference type="EMBL" id="NXV21074.1"/>
    </source>
</evidence>
<dbReference type="Proteomes" id="UP000578766">
    <property type="component" value="Unassembled WGS sequence"/>
</dbReference>
<dbReference type="InterPro" id="IPR029058">
    <property type="entry name" value="AB_hydrolase_fold"/>
</dbReference>
<evidence type="ECO:0000256" key="8">
    <source>
        <dbReference type="SAM" id="MobiDB-lite"/>
    </source>
</evidence>
<evidence type="ECO:0000256" key="7">
    <source>
        <dbReference type="ARBA" id="ARBA00022801"/>
    </source>
</evidence>
<comment type="catalytic activity">
    <reaction evidence="1">
        <text>Cleavage of an N-acetyl or N-formyl amino acid from the N-terminus of a polypeptide.</text>
        <dbReference type="EC" id="3.4.19.1"/>
    </reaction>
</comment>
<dbReference type="InterPro" id="IPR001375">
    <property type="entry name" value="Peptidase_S9_cat"/>
</dbReference>
<dbReference type="InterPro" id="IPR045550">
    <property type="entry name" value="AARE_N"/>
</dbReference>
<dbReference type="Pfam" id="PF00326">
    <property type="entry name" value="Peptidase_S9"/>
    <property type="match status" value="1"/>
</dbReference>
<comment type="subunit">
    <text evidence="4">Homotetramer.</text>
</comment>
<dbReference type="EC" id="3.4.19.1" evidence="5"/>
<dbReference type="GO" id="GO:0005737">
    <property type="term" value="C:cytoplasm"/>
    <property type="evidence" value="ECO:0007669"/>
    <property type="project" value="UniProtKB-SubCell"/>
</dbReference>
<proteinExistence type="inferred from homology"/>
<evidence type="ECO:0000259" key="9">
    <source>
        <dbReference type="Pfam" id="PF00326"/>
    </source>
</evidence>
<name>A0A7L3RZB4_CEPGR</name>
<feature type="region of interest" description="Disordered" evidence="8">
    <location>
        <begin position="77"/>
        <end position="96"/>
    </location>
</feature>
<keyword evidence="6" id="KW-0963">Cytoplasm</keyword>
<accession>A0A7L3RZB4</accession>
<feature type="non-terminal residue" evidence="11">
    <location>
        <position position="1"/>
    </location>
</feature>
<dbReference type="EMBL" id="VZUD01000194">
    <property type="protein sequence ID" value="NXV21074.1"/>
    <property type="molecule type" value="Genomic_DNA"/>
</dbReference>
<evidence type="ECO:0000256" key="5">
    <source>
        <dbReference type="ARBA" id="ARBA00012917"/>
    </source>
</evidence>
<dbReference type="Gene3D" id="3.40.50.1820">
    <property type="entry name" value="alpha/beta hydrolase"/>
    <property type="match status" value="1"/>
</dbReference>
<dbReference type="GO" id="GO:0008242">
    <property type="term" value="F:omega peptidase activity"/>
    <property type="evidence" value="ECO:0007669"/>
    <property type="project" value="UniProtKB-EC"/>
</dbReference>
<evidence type="ECO:0000256" key="2">
    <source>
        <dbReference type="ARBA" id="ARBA00004496"/>
    </source>
</evidence>
<feature type="domain" description="Acylamino-acid-releasing enzyme N-terminal" evidence="10">
    <location>
        <begin position="2"/>
        <end position="348"/>
    </location>
</feature>
<evidence type="ECO:0000259" key="10">
    <source>
        <dbReference type="Pfam" id="PF19283"/>
    </source>
</evidence>
<feature type="non-terminal residue" evidence="11">
    <location>
        <position position="628"/>
    </location>
</feature>
<reference evidence="11 12" key="1">
    <citation type="submission" date="2019-09" db="EMBL/GenBank/DDBJ databases">
        <title>Bird 10,000 Genomes (B10K) Project - Family phase.</title>
        <authorList>
            <person name="Zhang G."/>
        </authorList>
    </citation>
    <scope>NUCLEOTIDE SEQUENCE [LARGE SCALE GENOMIC DNA]</scope>
    <source>
        <strain evidence="11">OUT-0020</strain>
        <tissue evidence="11">Liver</tissue>
    </source>
</reference>
<comment type="similarity">
    <text evidence="3">Belongs to the peptidase S9C family.</text>
</comment>
<evidence type="ECO:0000256" key="1">
    <source>
        <dbReference type="ARBA" id="ARBA00000721"/>
    </source>
</evidence>
<evidence type="ECO:0000256" key="6">
    <source>
        <dbReference type="ARBA" id="ARBA00022490"/>
    </source>
</evidence>
<dbReference type="SUPFAM" id="SSF82171">
    <property type="entry name" value="DPP6 N-terminal domain-like"/>
    <property type="match status" value="1"/>
</dbReference>
<gene>
    <name evidence="11" type="primary">Apeh_1</name>
    <name evidence="11" type="ORF">CEPGRY_R10356</name>
</gene>